<name>A0A0G1EVY6_9BACT</name>
<sequence>MKKYKIGILVDQLVPGGVQKSAIQEAQYLKKLGHDVRLFVLVKLDISYQYQDLSTGLEVIYLSDFNPWPFKRAWRIPYFSFLTTLHLLNPFFAGRYQILKNLDFIVSHGTTTCITARAVSLRLKIPYLAFIWDPMLYIWEKVYGSSPIRWLSPFIKSLIKKYERDFLLTAALVATSSRVHQKFIKTHYQIDPLIIYPGCAILDIAPRKQSRYILGFTRWESAKNPFLFMTLARKIPRLKILLAGSWTNIEDRADFLAQVKAQGLAKRISLLSAQAETDLQEIAQKSFVWVHPNFEAFGMSGLEMAAYGLPIIIPRGSGVTELFTHGREGFFPDDGKTNQFVKYIKYLYQHPTEALTMGKKAAATARKYSWETHAQTVLKSISVYLTQTKIVCLANAFVSTQAIGGGDQVLMQTIKHLSAKVRITVILPQHGLYHWQKVHIASPYLRFVILPTTWFDNQDRPFRLFIAYLIRSFLAYFYLLKLPSFDILHTSTDMISDTLPAFLYHQTNIQPWTARFFHFIQTPFQREGQWWINTGSYFLQQLSLLLLKQADLLLVDNPTLIPKLTKKGFSRKNIRLAFGGVDLDQIKATPIYRKLSSDAIVIGRLQPHKGIFDALDVWQKVTRVLPQARLVIVGYATREIQTQVQRQVKLTGLEKNVFFTGYLKSQINLYQYIKASKLLLFLDHEAGFGLVVAEAMAAGLPVICYDLSIFGSVYKQGFMALPLKQPDLVAKKVINLLTQESIRQRLAKTALTESYRFDWQKIGRKFEIEVCKITKFT</sequence>
<evidence type="ECO:0000313" key="5">
    <source>
        <dbReference type="Proteomes" id="UP000034050"/>
    </source>
</evidence>
<feature type="domain" description="Glycosyltransferase subfamily 4-like N-terminal" evidence="3">
    <location>
        <begin position="15"/>
        <end position="198"/>
    </location>
</feature>
<dbReference type="InterPro" id="IPR028098">
    <property type="entry name" value="Glyco_trans_4-like_N"/>
</dbReference>
<accession>A0A0G1EVY6</accession>
<comment type="caution">
    <text evidence="4">The sequence shown here is derived from an EMBL/GenBank/DDBJ whole genome shotgun (WGS) entry which is preliminary data.</text>
</comment>
<dbReference type="InterPro" id="IPR001296">
    <property type="entry name" value="Glyco_trans_1"/>
</dbReference>
<reference evidence="4 5" key="1">
    <citation type="journal article" date="2015" name="Nature">
        <title>rRNA introns, odd ribosomes, and small enigmatic genomes across a large radiation of phyla.</title>
        <authorList>
            <person name="Brown C.T."/>
            <person name="Hug L.A."/>
            <person name="Thomas B.C."/>
            <person name="Sharon I."/>
            <person name="Castelle C.J."/>
            <person name="Singh A."/>
            <person name="Wilkins M.J."/>
            <person name="Williams K.H."/>
            <person name="Banfield J.F."/>
        </authorList>
    </citation>
    <scope>NUCLEOTIDE SEQUENCE [LARGE SCALE GENOMIC DNA]</scope>
</reference>
<dbReference type="CDD" id="cd03801">
    <property type="entry name" value="GT4_PimA-like"/>
    <property type="match status" value="2"/>
</dbReference>
<evidence type="ECO:0000313" key="4">
    <source>
        <dbReference type="EMBL" id="KKS87181.1"/>
    </source>
</evidence>
<dbReference type="Pfam" id="PF00534">
    <property type="entry name" value="Glycos_transf_1"/>
    <property type="match status" value="2"/>
</dbReference>
<evidence type="ECO:0000259" key="2">
    <source>
        <dbReference type="Pfam" id="PF00534"/>
    </source>
</evidence>
<dbReference type="Pfam" id="PF13439">
    <property type="entry name" value="Glyco_transf_4"/>
    <property type="match status" value="1"/>
</dbReference>
<protein>
    <submittedName>
        <fullName evidence="4">Glycosyltransferase, family 4</fullName>
    </submittedName>
</protein>
<organism evidence="4 5">
    <name type="scientific">Candidatus Gottesmanbacteria bacterium GW2011_GWB1_43_11</name>
    <dbReference type="NCBI Taxonomy" id="1618446"/>
    <lineage>
        <taxon>Bacteria</taxon>
        <taxon>Candidatus Gottesmaniibacteriota</taxon>
    </lineage>
</organism>
<feature type="domain" description="Glycosyl transferase family 1" evidence="2">
    <location>
        <begin position="207"/>
        <end position="361"/>
    </location>
</feature>
<dbReference type="AlphaFoldDB" id="A0A0G1EVY6"/>
<dbReference type="PANTHER" id="PTHR46401">
    <property type="entry name" value="GLYCOSYLTRANSFERASE WBBK-RELATED"/>
    <property type="match status" value="1"/>
</dbReference>
<evidence type="ECO:0000256" key="1">
    <source>
        <dbReference type="ARBA" id="ARBA00022679"/>
    </source>
</evidence>
<gene>
    <name evidence="4" type="ORF">UV61_C0003G0034</name>
</gene>
<evidence type="ECO:0000259" key="3">
    <source>
        <dbReference type="Pfam" id="PF13439"/>
    </source>
</evidence>
<dbReference type="SUPFAM" id="SSF53756">
    <property type="entry name" value="UDP-Glycosyltransferase/glycogen phosphorylase"/>
    <property type="match status" value="2"/>
</dbReference>
<dbReference type="PANTHER" id="PTHR46401:SF2">
    <property type="entry name" value="GLYCOSYLTRANSFERASE WBBK-RELATED"/>
    <property type="match status" value="1"/>
</dbReference>
<dbReference type="GO" id="GO:0016757">
    <property type="term" value="F:glycosyltransferase activity"/>
    <property type="evidence" value="ECO:0007669"/>
    <property type="project" value="InterPro"/>
</dbReference>
<dbReference type="Proteomes" id="UP000034050">
    <property type="component" value="Unassembled WGS sequence"/>
</dbReference>
<dbReference type="STRING" id="1618446.UV61_C0003G0034"/>
<keyword evidence="1 4" id="KW-0808">Transferase</keyword>
<feature type="domain" description="Glycosyl transferase family 1" evidence="2">
    <location>
        <begin position="599"/>
        <end position="750"/>
    </location>
</feature>
<proteinExistence type="predicted"/>
<dbReference type="Gene3D" id="3.40.50.2000">
    <property type="entry name" value="Glycogen Phosphorylase B"/>
    <property type="match status" value="4"/>
</dbReference>
<dbReference type="EMBL" id="LCFD01000003">
    <property type="protein sequence ID" value="KKS87181.1"/>
    <property type="molecule type" value="Genomic_DNA"/>
</dbReference>